<feature type="transmembrane region" description="Helical" evidence="8">
    <location>
        <begin position="48"/>
        <end position="64"/>
    </location>
</feature>
<evidence type="ECO:0000313" key="11">
    <source>
        <dbReference type="Proteomes" id="UP000229730"/>
    </source>
</evidence>
<comment type="caution">
    <text evidence="10">The sequence shown here is derived from an EMBL/GenBank/DDBJ whole genome shotgun (WGS) entry which is preliminary data.</text>
</comment>
<dbReference type="PANTHER" id="PTHR43124:SF3">
    <property type="entry name" value="CHLORAMPHENICOL EFFLUX PUMP RV0191"/>
    <property type="match status" value="1"/>
</dbReference>
<feature type="transmembrane region" description="Helical" evidence="8">
    <location>
        <begin position="76"/>
        <end position="95"/>
    </location>
</feature>
<keyword evidence="8" id="KW-0997">Cell inner membrane</keyword>
<dbReference type="EMBL" id="PDEM01000025">
    <property type="protein sequence ID" value="PHZ84099.1"/>
    <property type="molecule type" value="Genomic_DNA"/>
</dbReference>
<dbReference type="FunCoup" id="A0A2G4YP46">
    <property type="interactions" value="353"/>
</dbReference>
<dbReference type="InterPro" id="IPR050189">
    <property type="entry name" value="MFS_Efflux_Transporters"/>
</dbReference>
<evidence type="ECO:0000313" key="10">
    <source>
        <dbReference type="EMBL" id="PHZ84099.1"/>
    </source>
</evidence>
<feature type="transmembrane region" description="Helical" evidence="8">
    <location>
        <begin position="310"/>
        <end position="336"/>
    </location>
</feature>
<evidence type="ECO:0000256" key="2">
    <source>
        <dbReference type="ARBA" id="ARBA00006236"/>
    </source>
</evidence>
<dbReference type="Proteomes" id="UP000229730">
    <property type="component" value="Unassembled WGS sequence"/>
</dbReference>
<dbReference type="GO" id="GO:1990961">
    <property type="term" value="P:xenobiotic detoxification by transmembrane export across the plasma membrane"/>
    <property type="evidence" value="ECO:0007669"/>
    <property type="project" value="InterPro"/>
</dbReference>
<dbReference type="PANTHER" id="PTHR43124">
    <property type="entry name" value="PURINE EFFLUX PUMP PBUE"/>
    <property type="match status" value="1"/>
</dbReference>
<evidence type="ECO:0000256" key="6">
    <source>
        <dbReference type="ARBA" id="ARBA00022989"/>
    </source>
</evidence>
<evidence type="ECO:0000256" key="4">
    <source>
        <dbReference type="ARBA" id="ARBA00022475"/>
    </source>
</evidence>
<comment type="caution">
    <text evidence="8">Lacks conserved residue(s) required for the propagation of feature annotation.</text>
</comment>
<evidence type="ECO:0000256" key="3">
    <source>
        <dbReference type="ARBA" id="ARBA00022448"/>
    </source>
</evidence>
<name>A0A2G4YP46_9PROT</name>
<dbReference type="PROSITE" id="PS00216">
    <property type="entry name" value="SUGAR_TRANSPORT_1"/>
    <property type="match status" value="1"/>
</dbReference>
<dbReference type="NCBIfam" id="TIGR00710">
    <property type="entry name" value="efflux_Bcr_CflA"/>
    <property type="match status" value="1"/>
</dbReference>
<gene>
    <name evidence="10" type="ORF">CRD36_12925</name>
</gene>
<evidence type="ECO:0000256" key="7">
    <source>
        <dbReference type="ARBA" id="ARBA00023136"/>
    </source>
</evidence>
<dbReference type="InterPro" id="IPR005829">
    <property type="entry name" value="Sugar_transporter_CS"/>
</dbReference>
<keyword evidence="11" id="KW-1185">Reference proteome</keyword>
<keyword evidence="6 8" id="KW-1133">Transmembrane helix</keyword>
<feature type="transmembrane region" description="Helical" evidence="8">
    <location>
        <begin position="162"/>
        <end position="184"/>
    </location>
</feature>
<comment type="subcellular location">
    <subcellularLocation>
        <location evidence="8">Cell inner membrane</location>
        <topology evidence="8">Multi-pass membrane protein</topology>
    </subcellularLocation>
    <subcellularLocation>
        <location evidence="1">Cell membrane</location>
        <topology evidence="1">Multi-pass membrane protein</topology>
    </subcellularLocation>
</comment>
<evidence type="ECO:0000259" key="9">
    <source>
        <dbReference type="PROSITE" id="PS50850"/>
    </source>
</evidence>
<keyword evidence="5 8" id="KW-0812">Transmembrane</keyword>
<feature type="transmembrane region" description="Helical" evidence="8">
    <location>
        <begin position="134"/>
        <end position="156"/>
    </location>
</feature>
<proteinExistence type="inferred from homology"/>
<dbReference type="InterPro" id="IPR036259">
    <property type="entry name" value="MFS_trans_sf"/>
</dbReference>
<dbReference type="GO" id="GO:0005886">
    <property type="term" value="C:plasma membrane"/>
    <property type="evidence" value="ECO:0007669"/>
    <property type="project" value="UniProtKB-SubCell"/>
</dbReference>
<dbReference type="InterPro" id="IPR011701">
    <property type="entry name" value="MFS"/>
</dbReference>
<dbReference type="Pfam" id="PF07690">
    <property type="entry name" value="MFS_1"/>
    <property type="match status" value="1"/>
</dbReference>
<keyword evidence="3 8" id="KW-0813">Transport</keyword>
<keyword evidence="7 8" id="KW-0472">Membrane</keyword>
<sequence length="407" mass="43823">MRPDLSPRVLAFFLAALVALTPFSIDTYLPGMPAMAAYFSTTNGMVEITVGTFFFGYAMGQLVGGPLSDHFGRRRVGGPGVMIFFLATVLIIFAPNIETVIAARFLQAFGGGFITVIAPSVVRDRFTGKEAARMYALIGVVMMLAPLVAPAVGALLLKLSDWRMIFAFLGAYALFSGAIIFFALPERKSALSDKLRLDKVWASYKSVLTHRKAVGYMVTQTFSSGVMFIFLTGSSFAYITYLGASPDLFSILFGANILTMMFFNRLNPILLKTFTPHQLIGAGVTIQLVANLLLWTGQMFEVPFIDPKSFYLVVPMVMLAVGVSGITMPNSMACFLEDFEENSGSATAILGTSQFVIGALLGATLGLLHSESVQPMATMMLISSLIAVTSYRLLASRKAPAAADGKA</sequence>
<organism evidence="10 11">
    <name type="scientific">Paremcibacter congregatus</name>
    <dbReference type="NCBI Taxonomy" id="2043170"/>
    <lineage>
        <taxon>Bacteria</taxon>
        <taxon>Pseudomonadati</taxon>
        <taxon>Pseudomonadota</taxon>
        <taxon>Alphaproteobacteria</taxon>
        <taxon>Emcibacterales</taxon>
        <taxon>Emcibacteraceae</taxon>
        <taxon>Paremcibacter</taxon>
    </lineage>
</organism>
<dbReference type="CDD" id="cd17320">
    <property type="entry name" value="MFS_MdfA_MDR_like"/>
    <property type="match status" value="1"/>
</dbReference>
<dbReference type="InterPro" id="IPR004812">
    <property type="entry name" value="Efflux_drug-R_Bcr/CmlA"/>
</dbReference>
<dbReference type="InterPro" id="IPR020846">
    <property type="entry name" value="MFS_dom"/>
</dbReference>
<evidence type="ECO:0000256" key="8">
    <source>
        <dbReference type="RuleBase" id="RU365088"/>
    </source>
</evidence>
<dbReference type="AlphaFoldDB" id="A0A2G4YP46"/>
<protein>
    <recommendedName>
        <fullName evidence="8">Bcr/CflA family efflux transporter</fullName>
    </recommendedName>
</protein>
<feature type="transmembrane region" description="Helical" evidence="8">
    <location>
        <begin position="375"/>
        <end position="394"/>
    </location>
</feature>
<reference evidence="10 11" key="1">
    <citation type="submission" date="2017-10" db="EMBL/GenBank/DDBJ databases">
        <title>Frigbacter circumglobatus gen. nov. sp. nov., isolated from sediment cultured in situ.</title>
        <authorList>
            <person name="Zhao Z."/>
        </authorList>
    </citation>
    <scope>NUCLEOTIDE SEQUENCE [LARGE SCALE GENOMIC DNA]</scope>
    <source>
        <strain evidence="10 11">ZYL</strain>
    </source>
</reference>
<dbReference type="SUPFAM" id="SSF103473">
    <property type="entry name" value="MFS general substrate transporter"/>
    <property type="match status" value="1"/>
</dbReference>
<accession>A0A2G4YP46</accession>
<keyword evidence="4" id="KW-1003">Cell membrane</keyword>
<dbReference type="OrthoDB" id="9800416at2"/>
<dbReference type="PROSITE" id="PS50850">
    <property type="entry name" value="MFS"/>
    <property type="match status" value="1"/>
</dbReference>
<feature type="transmembrane region" description="Helical" evidence="8">
    <location>
        <begin position="101"/>
        <end position="122"/>
    </location>
</feature>
<feature type="transmembrane region" description="Helical" evidence="8">
    <location>
        <begin position="279"/>
        <end position="298"/>
    </location>
</feature>
<dbReference type="InParanoid" id="A0A2G4YP46"/>
<feature type="domain" description="Major facilitator superfamily (MFS) profile" evidence="9">
    <location>
        <begin position="10"/>
        <end position="398"/>
    </location>
</feature>
<evidence type="ECO:0000256" key="5">
    <source>
        <dbReference type="ARBA" id="ARBA00022692"/>
    </source>
</evidence>
<feature type="transmembrane region" description="Helical" evidence="8">
    <location>
        <begin position="221"/>
        <end position="242"/>
    </location>
</feature>
<dbReference type="Gene3D" id="1.20.1720.10">
    <property type="entry name" value="Multidrug resistance protein D"/>
    <property type="match status" value="1"/>
</dbReference>
<feature type="transmembrane region" description="Helical" evidence="8">
    <location>
        <begin position="248"/>
        <end position="267"/>
    </location>
</feature>
<dbReference type="RefSeq" id="WP_099473928.1">
    <property type="nucleotide sequence ID" value="NZ_CAXBMK010000002.1"/>
</dbReference>
<feature type="transmembrane region" description="Helical" evidence="8">
    <location>
        <begin position="348"/>
        <end position="369"/>
    </location>
</feature>
<dbReference type="GO" id="GO:0042910">
    <property type="term" value="F:xenobiotic transmembrane transporter activity"/>
    <property type="evidence" value="ECO:0007669"/>
    <property type="project" value="InterPro"/>
</dbReference>
<comment type="similarity">
    <text evidence="2 8">Belongs to the major facilitator superfamily. Bcr/CmlA family.</text>
</comment>
<evidence type="ECO:0000256" key="1">
    <source>
        <dbReference type="ARBA" id="ARBA00004651"/>
    </source>
</evidence>